<protein>
    <recommendedName>
        <fullName evidence="5">T-complex protein 11</fullName>
    </recommendedName>
</protein>
<dbReference type="PANTHER" id="PTHR12832">
    <property type="entry name" value="TESTIS-SPECIFIC PROTEIN PBS13 T-COMPLEX 11"/>
    <property type="match status" value="1"/>
</dbReference>
<dbReference type="PANTHER" id="PTHR12832:SF11">
    <property type="entry name" value="LD23868P"/>
    <property type="match status" value="1"/>
</dbReference>
<proteinExistence type="inferred from homology"/>
<dbReference type="Pfam" id="PF05794">
    <property type="entry name" value="Tcp11"/>
    <property type="match status" value="1"/>
</dbReference>
<evidence type="ECO:0000256" key="2">
    <source>
        <dbReference type="SAM" id="MobiDB-lite"/>
    </source>
</evidence>
<evidence type="ECO:0000313" key="3">
    <source>
        <dbReference type="EMBL" id="ODV84136.1"/>
    </source>
</evidence>
<feature type="compositionally biased region" description="Low complexity" evidence="2">
    <location>
        <begin position="142"/>
        <end position="157"/>
    </location>
</feature>
<dbReference type="STRING" id="983967.A0A1E4SXC4"/>
<feature type="compositionally biased region" description="Low complexity" evidence="2">
    <location>
        <begin position="626"/>
        <end position="648"/>
    </location>
</feature>
<sequence length="689" mass="78384">MNSQLNNSTDNQELERPPHFKNVFSGSTQQQQVQVQVQVQQQQAHQHQHQQSQNEVVIVVENRRPSIVVPTNINDTIATTPTQSQQMCLSNPSNDGLLSPNDLNSISETSSTNTLSPTCSIANNNNNNNIPTTSTTAIATATTNSSVPSSSSSSKFKSSSKKLRKSKTRSSKTKTLPISKRFRSRSLPNIWLPSFKQTDLLLNDLKRKHNEQHHHQQQIVVEETVLPPVNLQSLHEIDLHEILKNPQLRHDILFDPQLQFRPNLDGERGKRKKLQADKYWSTIKDEIKLILNSNKKITINSSIPLMFQTLKDILLSLLPSKDKNAVEEIMDLNLLIQQLNNSSFNFIKFSNWISNIFKMHCAPMRDLWVDEMNSIFEKSCSSETLNVDLLIEGLRVLFSILEAMKLDVANHQIRILRPLLCSTAITFEKEYFQNSLIKNKINLQQSSNWIQMSLQGNNKCDKLMLNSNILKLLSCSKMCNEFPNTLIFDHSRLILLRADIRQLTCIKICLIIYSNLIKQYNLPSSLNSIENLKTLKTEILNIIIDENGNSKWTRNLNNLAIHLIGKLFGSNGLDDSKIKFCFNWLLKQTQPSSTIYSIMEKKLFDLILKQVNDDVDVNLFNEDEGSTSTSTSANTSTDSTTSTSTSTSTTSIIDPIVDVELKGVIERLKQLSKFHYSVFSEIYENYSIM</sequence>
<feature type="compositionally biased region" description="Polar residues" evidence="2">
    <location>
        <begin position="81"/>
        <end position="115"/>
    </location>
</feature>
<evidence type="ECO:0008006" key="5">
    <source>
        <dbReference type="Google" id="ProtNLM"/>
    </source>
</evidence>
<feature type="compositionally biased region" description="Basic residues" evidence="2">
    <location>
        <begin position="158"/>
        <end position="172"/>
    </location>
</feature>
<evidence type="ECO:0000313" key="4">
    <source>
        <dbReference type="Proteomes" id="UP000094801"/>
    </source>
</evidence>
<dbReference type="AlphaFoldDB" id="A0A1E4SXC4"/>
<dbReference type="GO" id="GO:0010737">
    <property type="term" value="P:protein kinase A signaling"/>
    <property type="evidence" value="ECO:0007669"/>
    <property type="project" value="TreeGrafter"/>
</dbReference>
<feature type="compositionally biased region" description="Polar residues" evidence="2">
    <location>
        <begin position="1"/>
        <end position="11"/>
    </location>
</feature>
<feature type="region of interest" description="Disordered" evidence="2">
    <location>
        <begin position="142"/>
        <end position="177"/>
    </location>
</feature>
<feature type="compositionally biased region" description="Low complexity" evidence="2">
    <location>
        <begin position="116"/>
        <end position="130"/>
    </location>
</feature>
<accession>A0A1E4SXC4</accession>
<dbReference type="EMBL" id="KV453858">
    <property type="protein sequence ID" value="ODV84136.1"/>
    <property type="molecule type" value="Genomic_DNA"/>
</dbReference>
<gene>
    <name evidence="3" type="ORF">CANARDRAFT_29307</name>
</gene>
<dbReference type="Proteomes" id="UP000094801">
    <property type="component" value="Unassembled WGS sequence"/>
</dbReference>
<evidence type="ECO:0000256" key="1">
    <source>
        <dbReference type="ARBA" id="ARBA00010954"/>
    </source>
</evidence>
<dbReference type="InterPro" id="IPR008862">
    <property type="entry name" value="Tcp11"/>
</dbReference>
<reference evidence="4" key="1">
    <citation type="submission" date="2016-04" db="EMBL/GenBank/DDBJ databases">
        <title>Comparative genomics of biotechnologically important yeasts.</title>
        <authorList>
            <consortium name="DOE Joint Genome Institute"/>
            <person name="Riley R."/>
            <person name="Haridas S."/>
            <person name="Wolfe K.H."/>
            <person name="Lopes M.R."/>
            <person name="Hittinger C.T."/>
            <person name="Goker M."/>
            <person name="Salamov A."/>
            <person name="Wisecaver J."/>
            <person name="Long T.M."/>
            <person name="Aerts A.L."/>
            <person name="Barry K."/>
            <person name="Choi C."/>
            <person name="Clum A."/>
            <person name="Coughlan A.Y."/>
            <person name="Deshpande S."/>
            <person name="Douglass A.P."/>
            <person name="Hanson S.J."/>
            <person name="Klenk H.-P."/>
            <person name="Labutti K."/>
            <person name="Lapidus A."/>
            <person name="Lindquist E."/>
            <person name="Lipzen A."/>
            <person name="Meier-Kolthoff J.P."/>
            <person name="Ohm R.A."/>
            <person name="Otillar R.P."/>
            <person name="Pangilinan J."/>
            <person name="Peng Y."/>
            <person name="Rokas A."/>
            <person name="Rosa C.A."/>
            <person name="Scheuner C."/>
            <person name="Sibirny A.A."/>
            <person name="Slot J.C."/>
            <person name="Stielow J.B."/>
            <person name="Sun H."/>
            <person name="Kurtzman C.P."/>
            <person name="Blackwell M."/>
            <person name="Grigoriev I.V."/>
            <person name="Jeffries T.W."/>
        </authorList>
    </citation>
    <scope>NUCLEOTIDE SEQUENCE [LARGE SCALE GENOMIC DNA]</scope>
    <source>
        <strain evidence="4">NRRL YB-2248</strain>
    </source>
</reference>
<name>A0A1E4SXC4_9ASCO</name>
<organism evidence="3 4">
    <name type="scientific">[Candida] arabinofermentans NRRL YB-2248</name>
    <dbReference type="NCBI Taxonomy" id="983967"/>
    <lineage>
        <taxon>Eukaryota</taxon>
        <taxon>Fungi</taxon>
        <taxon>Dikarya</taxon>
        <taxon>Ascomycota</taxon>
        <taxon>Saccharomycotina</taxon>
        <taxon>Pichiomycetes</taxon>
        <taxon>Pichiales</taxon>
        <taxon>Pichiaceae</taxon>
        <taxon>Ogataea</taxon>
        <taxon>Ogataea/Candida clade</taxon>
    </lineage>
</organism>
<feature type="region of interest" description="Disordered" evidence="2">
    <location>
        <begin position="1"/>
        <end position="28"/>
    </location>
</feature>
<keyword evidence="4" id="KW-1185">Reference proteome</keyword>
<comment type="similarity">
    <text evidence="1">Belongs to the TCP11 family.</text>
</comment>
<dbReference type="OrthoDB" id="276323at2759"/>
<feature type="region of interest" description="Disordered" evidence="2">
    <location>
        <begin position="81"/>
        <end position="130"/>
    </location>
</feature>
<feature type="region of interest" description="Disordered" evidence="2">
    <location>
        <begin position="624"/>
        <end position="648"/>
    </location>
</feature>